<keyword evidence="1" id="KW-0805">Transcription regulation</keyword>
<comment type="caution">
    <text evidence="3">Lacks conserved residue(s) required for the propagation of feature annotation.</text>
</comment>
<evidence type="ECO:0000256" key="3">
    <source>
        <dbReference type="PROSITE-ProRule" id="PRU01191"/>
    </source>
</evidence>
<feature type="non-terminal residue" evidence="4">
    <location>
        <position position="1"/>
    </location>
</feature>
<dbReference type="Proteomes" id="UP000324897">
    <property type="component" value="Chromosome 2"/>
</dbReference>
<evidence type="ECO:0000313" key="4">
    <source>
        <dbReference type="EMBL" id="TVU25581.1"/>
    </source>
</evidence>
<feature type="region of interest" description="SAW" evidence="3">
    <location>
        <begin position="547"/>
        <end position="622"/>
    </location>
</feature>
<dbReference type="Pfam" id="PF03514">
    <property type="entry name" value="GRAS"/>
    <property type="match status" value="1"/>
</dbReference>
<feature type="region of interest" description="VHIID" evidence="3">
    <location>
        <begin position="327"/>
        <end position="392"/>
    </location>
</feature>
<dbReference type="OrthoDB" id="709073at2759"/>
<dbReference type="PROSITE" id="PS50985">
    <property type="entry name" value="GRAS"/>
    <property type="match status" value="1"/>
</dbReference>
<name>A0A5J9UQM8_9POAL</name>
<organism evidence="4 5">
    <name type="scientific">Eragrostis curvula</name>
    <name type="common">weeping love grass</name>
    <dbReference type="NCBI Taxonomy" id="38414"/>
    <lineage>
        <taxon>Eukaryota</taxon>
        <taxon>Viridiplantae</taxon>
        <taxon>Streptophyta</taxon>
        <taxon>Embryophyta</taxon>
        <taxon>Tracheophyta</taxon>
        <taxon>Spermatophyta</taxon>
        <taxon>Magnoliopsida</taxon>
        <taxon>Liliopsida</taxon>
        <taxon>Poales</taxon>
        <taxon>Poaceae</taxon>
        <taxon>PACMAD clade</taxon>
        <taxon>Chloridoideae</taxon>
        <taxon>Eragrostideae</taxon>
        <taxon>Eragrostidinae</taxon>
        <taxon>Eragrostis</taxon>
    </lineage>
</organism>
<gene>
    <name evidence="4" type="ORF">EJB05_28083</name>
</gene>
<dbReference type="Gramene" id="TVU25581">
    <property type="protein sequence ID" value="TVU25581"/>
    <property type="gene ID" value="EJB05_28083"/>
</dbReference>
<protein>
    <submittedName>
        <fullName evidence="4">Uncharacterized protein</fullName>
    </submittedName>
</protein>
<evidence type="ECO:0000313" key="5">
    <source>
        <dbReference type="Proteomes" id="UP000324897"/>
    </source>
</evidence>
<comment type="similarity">
    <text evidence="3">Belongs to the GRAS family.</text>
</comment>
<dbReference type="PANTHER" id="PTHR31636">
    <property type="entry name" value="OSJNBA0084A10.13 PROTEIN-RELATED"/>
    <property type="match status" value="1"/>
</dbReference>
<reference evidence="4 5" key="1">
    <citation type="journal article" date="2019" name="Sci. Rep.">
        <title>A high-quality genome of Eragrostis curvula grass provides insights into Poaceae evolution and supports new strategies to enhance forage quality.</title>
        <authorList>
            <person name="Carballo J."/>
            <person name="Santos B.A.C.M."/>
            <person name="Zappacosta D."/>
            <person name="Garbus I."/>
            <person name="Selva J.P."/>
            <person name="Gallo C.A."/>
            <person name="Diaz A."/>
            <person name="Albertini E."/>
            <person name="Caccamo M."/>
            <person name="Echenique V."/>
        </authorList>
    </citation>
    <scope>NUCLEOTIDE SEQUENCE [LARGE SCALE GENOMIC DNA]</scope>
    <source>
        <strain evidence="5">cv. Victoria</strain>
        <tissue evidence="4">Leaf</tissue>
    </source>
</reference>
<evidence type="ECO:0000256" key="2">
    <source>
        <dbReference type="ARBA" id="ARBA00023163"/>
    </source>
</evidence>
<dbReference type="AlphaFoldDB" id="A0A5J9UQM8"/>
<proteinExistence type="inferred from homology"/>
<accession>A0A5J9UQM8</accession>
<keyword evidence="5" id="KW-1185">Reference proteome</keyword>
<feature type="region of interest" description="Leucine repeat II (LRII)" evidence="3">
    <location>
        <begin position="408"/>
        <end position="440"/>
    </location>
</feature>
<evidence type="ECO:0000256" key="1">
    <source>
        <dbReference type="ARBA" id="ARBA00023015"/>
    </source>
</evidence>
<dbReference type="EMBL" id="RWGY01000013">
    <property type="protein sequence ID" value="TVU25581.1"/>
    <property type="molecule type" value="Genomic_DNA"/>
</dbReference>
<sequence>MAIIPEEFFVESLMESIPPSPSAFVDLPRSHVCDGEDQLTMDDSVLLHISRVLMEDDIEDNIMYSDHQALLKVQRPFAEILFSDSFRTNNDTSETHASVPLFVTDRGNKGLGNSLLLCNNDHSKLNLDLSKGVDAVGAFFKGMEEASRLLPNNSGFTRGELVGKSGSESITHNVLKKRYNSDKHLEDEVGRARKSVSYSRMKEMEEISKLFDDLMLRSSEACIRDTKKLRITMDNKILKHANKVATDTVDLRVLLILCAQAIATGNHASAGELLKRIKQHASAKGDATQRLAQCFCEGLEARLAGTGRKVNFLMDNCPSVREFLEAYKLYVAASVFHKVALVFNITTILHAMEGKSRLHIVEFGTNFGLQWAPLLRQLGNREGGPPEVRITCIGCREPRSLPTERIEETGCRLNSCARKFGIPFNFHSIMAAWEAVGIDDLNTNADEVLVVNDLFNLSTLMDESIFLDNPSPKEMVLNNIRKMCPDVFIQSIVNRSSGTSFLTRFREALFYFTAVFDMLDATIPRESESRLVLEQGLFGRCALNVIACEGQDLMDRPEKYRQWQVRNKRAGLRQLPLKPNIVQLVRDNVMKFHHKDFLLGEDDQWLIHGWMGRVLFAHSTWFLGLVVIIQATLGSPNSCTLLVTAHWNHLRTCINLDKVCATIFLII</sequence>
<keyword evidence="2" id="KW-0804">Transcription</keyword>
<dbReference type="InterPro" id="IPR005202">
    <property type="entry name" value="TF_GRAS"/>
</dbReference>
<comment type="caution">
    <text evidence="4">The sequence shown here is derived from an EMBL/GenBank/DDBJ whole genome shotgun (WGS) entry which is preliminary data.</text>
</comment>